<protein>
    <submittedName>
        <fullName evidence="2">SAG family member</fullName>
    </submittedName>
</protein>
<dbReference type="RefSeq" id="XP_037878651.1">
    <property type="nucleotide sequence ID" value="XM_038022797.1"/>
</dbReference>
<keyword evidence="3" id="KW-1185">Reference proteome</keyword>
<evidence type="ECO:0000313" key="2">
    <source>
        <dbReference type="EMBL" id="CDJ36362.1"/>
    </source>
</evidence>
<accession>U6KJE4</accession>
<reference evidence="2" key="1">
    <citation type="submission" date="2013-10" db="EMBL/GenBank/DDBJ databases">
        <title>Genomic analysis of the causative agents of coccidiosis in chickens.</title>
        <authorList>
            <person name="Reid A.J."/>
            <person name="Blake D."/>
            <person name="Billington K."/>
            <person name="Browne H."/>
            <person name="Dunn M."/>
            <person name="Hung S."/>
            <person name="Kawahara F."/>
            <person name="Miranda-Saavedra D."/>
            <person name="Mourier T."/>
            <person name="Nagra H."/>
            <person name="Otto T.D."/>
            <person name="Rawlings N."/>
            <person name="Sanchez A."/>
            <person name="Sanders M."/>
            <person name="Subramaniam C."/>
            <person name="Tay Y."/>
            <person name="Dear P."/>
            <person name="Doerig C."/>
            <person name="Gruber A."/>
            <person name="Parkinson J."/>
            <person name="Shirley M."/>
            <person name="Wan K.L."/>
            <person name="Berriman M."/>
            <person name="Tomley F."/>
            <person name="Pain A."/>
        </authorList>
    </citation>
    <scope>NUCLEOTIDE SEQUENCE [LARGE SCALE GENOMIC DNA]</scope>
    <source>
        <strain evidence="2">Houghton</strain>
    </source>
</reference>
<organism evidence="2 3">
    <name type="scientific">Eimeria mitis</name>
    <dbReference type="NCBI Taxonomy" id="44415"/>
    <lineage>
        <taxon>Eukaryota</taxon>
        <taxon>Sar</taxon>
        <taxon>Alveolata</taxon>
        <taxon>Apicomplexa</taxon>
        <taxon>Conoidasida</taxon>
        <taxon>Coccidia</taxon>
        <taxon>Eucoccidiorida</taxon>
        <taxon>Eimeriorina</taxon>
        <taxon>Eimeriidae</taxon>
        <taxon>Eimeria</taxon>
    </lineage>
</organism>
<evidence type="ECO:0000256" key="1">
    <source>
        <dbReference type="SAM" id="SignalP"/>
    </source>
</evidence>
<dbReference type="VEuPathDB" id="ToxoDB:EMH_0080920"/>
<reference evidence="2" key="2">
    <citation type="submission" date="2013-10" db="EMBL/GenBank/DDBJ databases">
        <authorList>
            <person name="Aslett M."/>
        </authorList>
    </citation>
    <scope>NUCLEOTIDE SEQUENCE [LARGE SCALE GENOMIC DNA]</scope>
    <source>
        <strain evidence="2">Houghton</strain>
    </source>
</reference>
<keyword evidence="1" id="KW-0732">Signal</keyword>
<proteinExistence type="predicted"/>
<feature type="signal peptide" evidence="1">
    <location>
        <begin position="1"/>
        <end position="23"/>
    </location>
</feature>
<dbReference type="InterPro" id="IPR021288">
    <property type="entry name" value="Surface_antigen"/>
</dbReference>
<dbReference type="GeneID" id="60404346"/>
<dbReference type="EMBL" id="HG735844">
    <property type="protein sequence ID" value="CDJ36362.1"/>
    <property type="molecule type" value="Genomic_DNA"/>
</dbReference>
<evidence type="ECO:0000313" key="3">
    <source>
        <dbReference type="Proteomes" id="UP000030744"/>
    </source>
</evidence>
<sequence length="271" mass="29023">MASFYRTAVAVCLVALGVLESEAQQGPATYKFTVVNVDEDAYLSANLARNGKLPVHISEVKKDDSLVTALTEEVTAGAEPAAENCTALITSELKARFHYSFDHEPESEASFDYRQLLQKALEAGLTVFKKAYPKSKEEWQNIWKDDAGASLAYLLASNSTTIGCVIGRCTQVATPAEPEVPELPHDGAGDSGTPEGTLKKEAVLFCDLKPPAVKDSAPFDEEYFNGLIERTTQLKDMTEDDLKNSVGNGPVATASTILIAGLVAMLTAVSA</sequence>
<dbReference type="Pfam" id="PF11054">
    <property type="entry name" value="Surface_antigen"/>
    <property type="match status" value="1"/>
</dbReference>
<dbReference type="Proteomes" id="UP000030744">
    <property type="component" value="Unassembled WGS sequence"/>
</dbReference>
<name>U6KJE4_9EIME</name>
<feature type="chain" id="PRO_5004673016" evidence="1">
    <location>
        <begin position="24"/>
        <end position="271"/>
    </location>
</feature>
<gene>
    <name evidence="2" type="ORF">EMH_0080920</name>
</gene>
<dbReference type="AlphaFoldDB" id="U6KJE4"/>